<dbReference type="SUPFAM" id="SSF55545">
    <property type="entry name" value="beta-N-acetylhexosaminidase-like domain"/>
    <property type="match status" value="1"/>
</dbReference>
<dbReference type="Pfam" id="PF00728">
    <property type="entry name" value="Glyco_hydro_20"/>
    <property type="match status" value="2"/>
</dbReference>
<evidence type="ECO:0000256" key="5">
    <source>
        <dbReference type="ARBA" id="ARBA00023295"/>
    </source>
</evidence>
<comment type="similarity">
    <text evidence="2">Belongs to the glycosyl hydrolase 20 family.</text>
</comment>
<comment type="catalytic activity">
    <reaction evidence="1">
        <text>Hydrolysis of terminal non-reducing N-acetyl-D-hexosamine residues in N-acetyl-beta-D-hexosaminides.</text>
        <dbReference type="EC" id="3.2.1.52"/>
    </reaction>
</comment>
<dbReference type="PANTHER" id="PTHR22600">
    <property type="entry name" value="BETA-HEXOSAMINIDASE"/>
    <property type="match status" value="1"/>
</dbReference>
<reference evidence="8 9" key="1">
    <citation type="submission" date="2023-04" db="EMBL/GenBank/DDBJ databases">
        <title>Genome of Basidiobolus ranarum AG-B5.</title>
        <authorList>
            <person name="Stajich J.E."/>
            <person name="Carter-House D."/>
            <person name="Gryganskyi A."/>
        </authorList>
    </citation>
    <scope>NUCLEOTIDE SEQUENCE [LARGE SCALE GENOMIC DNA]</scope>
    <source>
        <strain evidence="8 9">AG-B5</strain>
    </source>
</reference>
<feature type="domain" description="Glycoside hydrolase family 20 catalytic" evidence="6">
    <location>
        <begin position="212"/>
        <end position="421"/>
    </location>
</feature>
<keyword evidence="4" id="KW-0378">Hydrolase</keyword>
<evidence type="ECO:0000259" key="6">
    <source>
        <dbReference type="Pfam" id="PF00728"/>
    </source>
</evidence>
<dbReference type="InterPro" id="IPR025705">
    <property type="entry name" value="Beta_hexosaminidase_sua/sub"/>
</dbReference>
<dbReference type="Gene3D" id="3.20.20.80">
    <property type="entry name" value="Glycosidases"/>
    <property type="match status" value="1"/>
</dbReference>
<name>A0ABR2VWJ4_9FUNG</name>
<keyword evidence="9" id="KW-1185">Reference proteome</keyword>
<proteinExistence type="inferred from homology"/>
<feature type="domain" description="Beta-hexosaminidase bacterial type N-terminal" evidence="7">
    <location>
        <begin position="66"/>
        <end position="206"/>
    </location>
</feature>
<dbReference type="InterPro" id="IPR015883">
    <property type="entry name" value="Glyco_hydro_20_cat"/>
</dbReference>
<evidence type="ECO:0000313" key="9">
    <source>
        <dbReference type="Proteomes" id="UP001479436"/>
    </source>
</evidence>
<feature type="domain" description="Glycoside hydrolase family 20 catalytic" evidence="6">
    <location>
        <begin position="436"/>
        <end position="578"/>
    </location>
</feature>
<dbReference type="Proteomes" id="UP001479436">
    <property type="component" value="Unassembled WGS sequence"/>
</dbReference>
<organism evidence="8 9">
    <name type="scientific">Basidiobolus ranarum</name>
    <dbReference type="NCBI Taxonomy" id="34480"/>
    <lineage>
        <taxon>Eukaryota</taxon>
        <taxon>Fungi</taxon>
        <taxon>Fungi incertae sedis</taxon>
        <taxon>Zoopagomycota</taxon>
        <taxon>Entomophthoromycotina</taxon>
        <taxon>Basidiobolomycetes</taxon>
        <taxon>Basidiobolales</taxon>
        <taxon>Basidiobolaceae</taxon>
        <taxon>Basidiobolus</taxon>
    </lineage>
</organism>
<evidence type="ECO:0000256" key="2">
    <source>
        <dbReference type="ARBA" id="ARBA00006285"/>
    </source>
</evidence>
<dbReference type="Pfam" id="PF02838">
    <property type="entry name" value="Glyco_hydro_20b"/>
    <property type="match status" value="1"/>
</dbReference>
<evidence type="ECO:0000256" key="3">
    <source>
        <dbReference type="ARBA" id="ARBA00012663"/>
    </source>
</evidence>
<gene>
    <name evidence="8" type="ORF">K7432_009778</name>
</gene>
<dbReference type="InterPro" id="IPR015882">
    <property type="entry name" value="HEX_bac_N"/>
</dbReference>
<dbReference type="InterPro" id="IPR017853">
    <property type="entry name" value="GH"/>
</dbReference>
<keyword evidence="5" id="KW-0326">Glycosidase</keyword>
<comment type="caution">
    <text evidence="8">The sequence shown here is derived from an EMBL/GenBank/DDBJ whole genome shotgun (WGS) entry which is preliminary data.</text>
</comment>
<dbReference type="PRINTS" id="PR00738">
    <property type="entry name" value="GLHYDRLASE20"/>
</dbReference>
<evidence type="ECO:0000259" key="7">
    <source>
        <dbReference type="Pfam" id="PF02838"/>
    </source>
</evidence>
<dbReference type="PANTHER" id="PTHR22600:SF57">
    <property type="entry name" value="BETA-N-ACETYLHEXOSAMINIDASE"/>
    <property type="match status" value="1"/>
</dbReference>
<evidence type="ECO:0000256" key="4">
    <source>
        <dbReference type="ARBA" id="ARBA00022801"/>
    </source>
</evidence>
<dbReference type="EC" id="3.2.1.52" evidence="3"/>
<dbReference type="Gene3D" id="3.30.379.10">
    <property type="entry name" value="Chitobiase/beta-hexosaminidase domain 2-like"/>
    <property type="match status" value="1"/>
</dbReference>
<dbReference type="EMBL" id="JASJQH010007502">
    <property type="protein sequence ID" value="KAK9708194.1"/>
    <property type="molecule type" value="Genomic_DNA"/>
</dbReference>
<protein>
    <recommendedName>
        <fullName evidence="3">beta-N-acetylhexosaminidase</fullName>
        <ecNumber evidence="3">3.2.1.52</ecNumber>
    </recommendedName>
</protein>
<evidence type="ECO:0000256" key="1">
    <source>
        <dbReference type="ARBA" id="ARBA00001231"/>
    </source>
</evidence>
<sequence length="612" mass="68880">MSLLQKSGTFFRKALHRVKDMMSEEDSGYFPTPFDLNTNTLHKYSAENVAPIAPRAIDSKSNHPFQVIPTPKNVTKYDNIAPILMNKMSVEIRYNSNWFQGNALVLESWLVSALGVKKNRIRIRDKAVSSKSGTKNLVKVNFTRRKFGNASMNGRYRVTIDARRRKVQIEAQDPEGAAYAVSTLLQLLEERSKKELAWPNIILEDWPSTPDEYRGLMLDIAREYHSIQHLQSIIDLCSLYKLRYLHLHLTDNENFMIPPPASKFYAGVNLSEIGKAKYNKHGKPAYTIQELMKLNLYAFSRGVILVPELDIPGHSEALIRSSPKLLGTYVNGGKKRVRSLLNFANEKVTKGVISPMITHVTKLFPYSPYIHVGFDEVDVTNADQDSHFRKTVGKKKGIGSSKELLWDFMALMNKEVKSLNITSWYPPPTIPGMVKPVDPSFYQPTRTCIVWESFSPQSTPAPPKDILVMTWSMQEYQPDHLLKDGFSVINGAWSPLYMVGSNGSSVKDILKWQGRREFGGIPEKGKTKWVTVPKDTGKLKGKPKVHGASIVLWEAVAEEEIGGLKGRIGAMSERMWTPDLYNTPSSFGNGMLPLFESRLTGIGNLVNSISGK</sequence>
<evidence type="ECO:0000313" key="8">
    <source>
        <dbReference type="EMBL" id="KAK9708194.1"/>
    </source>
</evidence>
<dbReference type="SUPFAM" id="SSF51445">
    <property type="entry name" value="(Trans)glycosidases"/>
    <property type="match status" value="1"/>
</dbReference>
<accession>A0ABR2VWJ4</accession>
<dbReference type="InterPro" id="IPR029018">
    <property type="entry name" value="Hex-like_dom2"/>
</dbReference>